<sequence>MFESDEEEMNFLEAQDENIQAHIRNIETNLDALKGNSTITVNDGEKKVVVPAIVLADEIAQDAKAISDAILLQ</sequence>
<dbReference type="Proteomes" id="UP000414364">
    <property type="component" value="Unassembled WGS sequence"/>
</dbReference>
<reference evidence="1 2" key="1">
    <citation type="journal article" date="2019" name="Syst. Appl. Microbiol.">
        <title>Polyphasic characterization of two novel Lactobacillus spp. isolated from blown salami packages: Description of Lactobacillus halodurans sp. nov. and Lactobacillus salsicarnum sp. nov.</title>
        <authorList>
            <person name="Schuster J.A."/>
            <person name="Klingl A."/>
            <person name="Vogel R.F."/>
            <person name="Ehrmann M.A."/>
        </authorList>
    </citation>
    <scope>NUCLEOTIDE SEQUENCE [LARGE SCALE GENOMIC DNA]</scope>
    <source>
        <strain evidence="1 2">TMW 1.2172</strain>
    </source>
</reference>
<dbReference type="AlphaFoldDB" id="A0A5P0ZL85"/>
<gene>
    <name evidence="1" type="ORF">FHL06_01210</name>
</gene>
<dbReference type="RefSeq" id="WP_153384420.1">
    <property type="nucleotide sequence ID" value="NZ_VDFP01000001.1"/>
</dbReference>
<proteinExistence type="predicted"/>
<protein>
    <submittedName>
        <fullName evidence="1">Uncharacterized protein</fullName>
    </submittedName>
</protein>
<evidence type="ECO:0000313" key="2">
    <source>
        <dbReference type="Proteomes" id="UP000414364"/>
    </source>
</evidence>
<name>A0A5P0ZL85_9LACO</name>
<accession>A0A5P0ZL85</accession>
<dbReference type="EMBL" id="VDFP01000001">
    <property type="protein sequence ID" value="MQS75015.1"/>
    <property type="molecule type" value="Genomic_DNA"/>
</dbReference>
<organism evidence="1 2">
    <name type="scientific">Companilactobacillus halodurans</name>
    <dbReference type="NCBI Taxonomy" id="2584183"/>
    <lineage>
        <taxon>Bacteria</taxon>
        <taxon>Bacillati</taxon>
        <taxon>Bacillota</taxon>
        <taxon>Bacilli</taxon>
        <taxon>Lactobacillales</taxon>
        <taxon>Lactobacillaceae</taxon>
        <taxon>Companilactobacillus</taxon>
    </lineage>
</organism>
<evidence type="ECO:0000313" key="1">
    <source>
        <dbReference type="EMBL" id="MQS75015.1"/>
    </source>
</evidence>
<comment type="caution">
    <text evidence="1">The sequence shown here is derived from an EMBL/GenBank/DDBJ whole genome shotgun (WGS) entry which is preliminary data.</text>
</comment>